<proteinExistence type="inferred from homology"/>
<dbReference type="GO" id="GO:0017061">
    <property type="term" value="F:S-methyl-5-thioadenosine phosphorylase activity"/>
    <property type="evidence" value="ECO:0007669"/>
    <property type="project" value="UniProtKB-EC"/>
</dbReference>
<evidence type="ECO:0000256" key="7">
    <source>
        <dbReference type="ARBA" id="ARBA00022801"/>
    </source>
</evidence>
<keyword evidence="6" id="KW-0479">Metal-binding</keyword>
<comment type="cofactor">
    <cofactor evidence="2">
        <name>Zn(2+)</name>
        <dbReference type="ChEBI" id="CHEBI:29105"/>
    </cofactor>
</comment>
<organism evidence="13 14">
    <name type="scientific">Sporolactobacillus shoreae</name>
    <dbReference type="NCBI Taxonomy" id="1465501"/>
    <lineage>
        <taxon>Bacteria</taxon>
        <taxon>Bacillati</taxon>
        <taxon>Bacillota</taxon>
        <taxon>Bacilli</taxon>
        <taxon>Bacillales</taxon>
        <taxon>Sporolactobacillaceae</taxon>
        <taxon>Sporolactobacillus</taxon>
    </lineage>
</organism>
<keyword evidence="5" id="KW-0808">Transferase</keyword>
<dbReference type="NCBIfam" id="TIGR00726">
    <property type="entry name" value="peptidoglycan editing factor PgeF"/>
    <property type="match status" value="1"/>
</dbReference>
<comment type="catalytic activity">
    <reaction evidence="1">
        <text>inosine + phosphate = alpha-D-ribose 1-phosphate + hypoxanthine</text>
        <dbReference type="Rhea" id="RHEA:27646"/>
        <dbReference type="ChEBI" id="CHEBI:17368"/>
        <dbReference type="ChEBI" id="CHEBI:17596"/>
        <dbReference type="ChEBI" id="CHEBI:43474"/>
        <dbReference type="ChEBI" id="CHEBI:57720"/>
        <dbReference type="EC" id="2.4.2.1"/>
    </reaction>
    <physiologicalReaction direction="left-to-right" evidence="1">
        <dbReference type="Rhea" id="RHEA:27647"/>
    </physiologicalReaction>
</comment>
<dbReference type="CDD" id="cd16833">
    <property type="entry name" value="YfiH"/>
    <property type="match status" value="1"/>
</dbReference>
<comment type="similarity">
    <text evidence="4 12">Belongs to the purine nucleoside phosphorylase YfiH/LACC1 family.</text>
</comment>
<reference evidence="13 14" key="1">
    <citation type="journal article" date="2015" name="Int. J. Syst. Evol. Microbiol.">
        <title>Sporolactobacillus shoreae sp. nov. and Sporolactobacillus spathodeae sp. nov., two spore-forming lactic acid bacteria isolated from tree barks in Thailand.</title>
        <authorList>
            <person name="Thamacharoensuk T."/>
            <person name="Kitahara M."/>
            <person name="Ohkuma M."/>
            <person name="Thongchul N."/>
            <person name="Tanasupawat S."/>
        </authorList>
    </citation>
    <scope>NUCLEOTIDE SEQUENCE [LARGE SCALE GENOMIC DNA]</scope>
    <source>
        <strain evidence="13 14">BK92</strain>
    </source>
</reference>
<comment type="function">
    <text evidence="3">Purine nucleoside enzyme that catalyzes the phosphorolysis of adenosine and inosine nucleosides, yielding D-ribose 1-phosphate and the respective free bases, adenine and hypoxanthine. Also catalyzes the phosphorolysis of S-methyl-5'-thioadenosine into adenine and S-methyl-5-thio-alpha-D-ribose 1-phosphate. Also has adenosine deaminase activity.</text>
</comment>
<evidence type="ECO:0000256" key="11">
    <source>
        <dbReference type="ARBA" id="ARBA00049893"/>
    </source>
</evidence>
<comment type="catalytic activity">
    <reaction evidence="9">
        <text>adenosine + H2O + H(+) = inosine + NH4(+)</text>
        <dbReference type="Rhea" id="RHEA:24408"/>
        <dbReference type="ChEBI" id="CHEBI:15377"/>
        <dbReference type="ChEBI" id="CHEBI:15378"/>
        <dbReference type="ChEBI" id="CHEBI:16335"/>
        <dbReference type="ChEBI" id="CHEBI:17596"/>
        <dbReference type="ChEBI" id="CHEBI:28938"/>
        <dbReference type="EC" id="3.5.4.4"/>
    </reaction>
    <physiologicalReaction direction="left-to-right" evidence="9">
        <dbReference type="Rhea" id="RHEA:24409"/>
    </physiologicalReaction>
</comment>
<comment type="catalytic activity">
    <reaction evidence="11">
        <text>S-methyl-5'-thioadenosine + phosphate = 5-(methylsulfanyl)-alpha-D-ribose 1-phosphate + adenine</text>
        <dbReference type="Rhea" id="RHEA:11852"/>
        <dbReference type="ChEBI" id="CHEBI:16708"/>
        <dbReference type="ChEBI" id="CHEBI:17509"/>
        <dbReference type="ChEBI" id="CHEBI:43474"/>
        <dbReference type="ChEBI" id="CHEBI:58533"/>
        <dbReference type="EC" id="2.4.2.28"/>
    </reaction>
    <physiologicalReaction direction="left-to-right" evidence="11">
        <dbReference type="Rhea" id="RHEA:11853"/>
    </physiologicalReaction>
</comment>
<comment type="catalytic activity">
    <reaction evidence="10">
        <text>adenosine + phosphate = alpha-D-ribose 1-phosphate + adenine</text>
        <dbReference type="Rhea" id="RHEA:27642"/>
        <dbReference type="ChEBI" id="CHEBI:16335"/>
        <dbReference type="ChEBI" id="CHEBI:16708"/>
        <dbReference type="ChEBI" id="CHEBI:43474"/>
        <dbReference type="ChEBI" id="CHEBI:57720"/>
        <dbReference type="EC" id="2.4.2.1"/>
    </reaction>
    <physiologicalReaction direction="left-to-right" evidence="10">
        <dbReference type="Rhea" id="RHEA:27643"/>
    </physiologicalReaction>
</comment>
<evidence type="ECO:0000256" key="4">
    <source>
        <dbReference type="ARBA" id="ARBA00007353"/>
    </source>
</evidence>
<comment type="caution">
    <text evidence="13">The sequence shown here is derived from an EMBL/GenBank/DDBJ whole genome shotgun (WGS) entry which is preliminary data.</text>
</comment>
<dbReference type="RefSeq" id="WP_135346857.1">
    <property type="nucleotide sequence ID" value="NZ_SRJD01000001.1"/>
</dbReference>
<dbReference type="EMBL" id="SRJD01000001">
    <property type="protein sequence ID" value="TGB00211.1"/>
    <property type="molecule type" value="Genomic_DNA"/>
</dbReference>
<dbReference type="SUPFAM" id="SSF64438">
    <property type="entry name" value="CNF1/YfiH-like putative cysteine hydrolases"/>
    <property type="match status" value="1"/>
</dbReference>
<dbReference type="Gene3D" id="3.60.140.10">
    <property type="entry name" value="CNF1/YfiH-like putative cysteine hydrolases"/>
    <property type="match status" value="1"/>
</dbReference>
<evidence type="ECO:0000256" key="10">
    <source>
        <dbReference type="ARBA" id="ARBA00048968"/>
    </source>
</evidence>
<dbReference type="PANTHER" id="PTHR30616">
    <property type="entry name" value="UNCHARACTERIZED PROTEIN YFIH"/>
    <property type="match status" value="1"/>
</dbReference>
<dbReference type="GO" id="GO:0005507">
    <property type="term" value="F:copper ion binding"/>
    <property type="evidence" value="ECO:0007669"/>
    <property type="project" value="TreeGrafter"/>
</dbReference>
<dbReference type="GO" id="GO:0016787">
    <property type="term" value="F:hydrolase activity"/>
    <property type="evidence" value="ECO:0007669"/>
    <property type="project" value="UniProtKB-KW"/>
</dbReference>
<accession>A0A4Z0GT99</accession>
<evidence type="ECO:0000256" key="6">
    <source>
        <dbReference type="ARBA" id="ARBA00022723"/>
    </source>
</evidence>
<keyword evidence="14" id="KW-1185">Reference proteome</keyword>
<keyword evidence="8" id="KW-0862">Zinc</keyword>
<evidence type="ECO:0000256" key="2">
    <source>
        <dbReference type="ARBA" id="ARBA00001947"/>
    </source>
</evidence>
<protein>
    <recommendedName>
        <fullName evidence="12">Purine nucleoside phosphorylase</fullName>
    </recommendedName>
</protein>
<evidence type="ECO:0000313" key="14">
    <source>
        <dbReference type="Proteomes" id="UP000298347"/>
    </source>
</evidence>
<dbReference type="Pfam" id="PF02578">
    <property type="entry name" value="Cu-oxidase_4"/>
    <property type="match status" value="1"/>
</dbReference>
<evidence type="ECO:0000256" key="5">
    <source>
        <dbReference type="ARBA" id="ARBA00022679"/>
    </source>
</evidence>
<dbReference type="InterPro" id="IPR038371">
    <property type="entry name" value="Cu_polyphenol_OxRdtase_sf"/>
</dbReference>
<evidence type="ECO:0000256" key="1">
    <source>
        <dbReference type="ARBA" id="ARBA00000553"/>
    </source>
</evidence>
<name>A0A4Z0GT99_9BACL</name>
<dbReference type="InterPro" id="IPR011324">
    <property type="entry name" value="Cytotoxic_necrot_fac-like_cat"/>
</dbReference>
<sequence>MSEPFSLVSDVALLRQPVVFETGRIVAGFSLRRGGTSTGPFSSLNMGLHVKDESGRVVKNRRILAGQIGFPLNSWVCAEQVHGTNIARATPEMAGAGADSMETVVRNVDGLFTTETDLLLSLCFADCVPIYFYCLKPVAVGIFHAGWRGSVGLGAGKMVDRLSRELQIEPEAISAVIGPAIGAQDYEVDQKVFDKVRCLDPAIWSAAVHPHGSGHYLLDLQELNRAVLIHSGIPEKQVFVTKYTTYAFPDLFYSFRRDHGVTGRMMGFIGIKDEGES</sequence>
<evidence type="ECO:0000256" key="12">
    <source>
        <dbReference type="RuleBase" id="RU361274"/>
    </source>
</evidence>
<dbReference type="AlphaFoldDB" id="A0A4Z0GT99"/>
<dbReference type="OrthoDB" id="4279at2"/>
<dbReference type="Proteomes" id="UP000298347">
    <property type="component" value="Unassembled WGS sequence"/>
</dbReference>
<dbReference type="InterPro" id="IPR003730">
    <property type="entry name" value="Cu_polyphenol_OxRdtase"/>
</dbReference>
<gene>
    <name evidence="13" type="primary">pgeF</name>
    <name evidence="13" type="ORF">E4665_00605</name>
</gene>
<evidence type="ECO:0000313" key="13">
    <source>
        <dbReference type="EMBL" id="TGB00211.1"/>
    </source>
</evidence>
<evidence type="ECO:0000256" key="9">
    <source>
        <dbReference type="ARBA" id="ARBA00047989"/>
    </source>
</evidence>
<dbReference type="PANTHER" id="PTHR30616:SF2">
    <property type="entry name" value="PURINE NUCLEOSIDE PHOSPHORYLASE LACC1"/>
    <property type="match status" value="1"/>
</dbReference>
<evidence type="ECO:0000256" key="8">
    <source>
        <dbReference type="ARBA" id="ARBA00022833"/>
    </source>
</evidence>
<keyword evidence="7" id="KW-0378">Hydrolase</keyword>
<evidence type="ECO:0000256" key="3">
    <source>
        <dbReference type="ARBA" id="ARBA00003215"/>
    </source>
</evidence>